<comment type="catalytic activity">
    <reaction evidence="24">
        <text>13,14-dihydro-15-oxo-prostaglandin F1alpha + NADP(+) = 15-oxoprostaglandin F1alpha + NADPH + H(+)</text>
        <dbReference type="Rhea" id="RHEA:50592"/>
        <dbReference type="ChEBI" id="CHEBI:15378"/>
        <dbReference type="ChEBI" id="CHEBI:57783"/>
        <dbReference type="ChEBI" id="CHEBI:58349"/>
        <dbReference type="ChEBI" id="CHEBI:79072"/>
        <dbReference type="ChEBI" id="CHEBI:133411"/>
    </reaction>
    <physiologicalReaction direction="right-to-left" evidence="24">
        <dbReference type="Rhea" id="RHEA:50594"/>
    </physiologicalReaction>
</comment>
<evidence type="ECO:0000256" key="11">
    <source>
        <dbReference type="ARBA" id="ARBA00022857"/>
    </source>
</evidence>
<evidence type="ECO:0000256" key="25">
    <source>
        <dbReference type="ARBA" id="ARBA00047903"/>
    </source>
</evidence>
<comment type="catalytic activity">
    <reaction evidence="20">
        <text>octanal + NADP(+) = (2E)-octenal + NADPH + H(+)</text>
        <dbReference type="Rhea" id="RHEA:50780"/>
        <dbReference type="ChEBI" id="CHEBI:15378"/>
        <dbReference type="ChEBI" id="CHEBI:17935"/>
        <dbReference type="ChEBI" id="CHEBI:57783"/>
        <dbReference type="ChEBI" id="CHEBI:58349"/>
        <dbReference type="ChEBI" id="CHEBI:61748"/>
    </reaction>
    <physiologicalReaction direction="right-to-left" evidence="20">
        <dbReference type="Rhea" id="RHEA:50782"/>
    </physiologicalReaction>
</comment>
<accession>A0A182PV86</accession>
<evidence type="ECO:0000256" key="21">
    <source>
        <dbReference type="ARBA" id="ARBA00047617"/>
    </source>
</evidence>
<comment type="catalytic activity">
    <reaction evidence="21">
        <text>decanal + NADP(+) = (2E)-decenal + NADPH + H(+)</text>
        <dbReference type="Rhea" id="RHEA:50612"/>
        <dbReference type="ChEBI" id="CHEBI:15378"/>
        <dbReference type="ChEBI" id="CHEBI:31457"/>
        <dbReference type="ChEBI" id="CHEBI:57783"/>
        <dbReference type="ChEBI" id="CHEBI:58349"/>
        <dbReference type="ChEBI" id="CHEBI:133455"/>
    </reaction>
    <physiologicalReaction direction="right-to-left" evidence="21">
        <dbReference type="Rhea" id="RHEA:50614"/>
    </physiologicalReaction>
</comment>
<evidence type="ECO:0000256" key="3">
    <source>
        <dbReference type="ARBA" id="ARBA00011852"/>
    </source>
</evidence>
<keyword evidence="37" id="KW-1185">Reference proteome</keyword>
<dbReference type="InterPro" id="IPR041694">
    <property type="entry name" value="ADH_N_2"/>
</dbReference>
<evidence type="ECO:0000313" key="36">
    <source>
        <dbReference type="EnsemblMetazoa" id="AEPI010873-PA"/>
    </source>
</evidence>
<comment type="subunit">
    <text evidence="3">Monomer or homodimer.</text>
</comment>
<protein>
    <recommendedName>
        <fullName evidence="6">Prostaglandin reductase 1</fullName>
        <ecNumber evidence="4">1.3.1.48</ecNumber>
        <ecNumber evidence="5">1.3.1.74</ecNumber>
    </recommendedName>
    <alternativeName>
        <fullName evidence="19">15-oxoprostaglandin 13-reductase</fullName>
    </alternativeName>
    <alternativeName>
        <fullName evidence="17">Dithiolethione-inducible gene 1 protein</fullName>
    </alternativeName>
    <alternativeName>
        <fullName evidence="16">Leukotriene B4 12-hydroxydehydrogenase</fullName>
    </alternativeName>
    <alternativeName>
        <fullName evidence="18">NAD(P)H-dependent alkenal/one oxidoreductase</fullName>
    </alternativeName>
</protein>
<dbReference type="InterPro" id="IPR011032">
    <property type="entry name" value="GroES-like_sf"/>
</dbReference>
<evidence type="ECO:0000256" key="23">
    <source>
        <dbReference type="ARBA" id="ARBA00047871"/>
    </source>
</evidence>
<evidence type="ECO:0000256" key="26">
    <source>
        <dbReference type="ARBA" id="ARBA00048066"/>
    </source>
</evidence>
<evidence type="ECO:0000256" key="22">
    <source>
        <dbReference type="ARBA" id="ARBA00047742"/>
    </source>
</evidence>
<dbReference type="EC" id="1.3.1.74" evidence="5"/>
<dbReference type="CDD" id="cd08294">
    <property type="entry name" value="leukotriene_B4_DH_like"/>
    <property type="match status" value="2"/>
</dbReference>
<evidence type="ECO:0000256" key="1">
    <source>
        <dbReference type="ARBA" id="ARBA00004496"/>
    </source>
</evidence>
<evidence type="ECO:0000256" key="19">
    <source>
        <dbReference type="ARBA" id="ARBA00033119"/>
    </source>
</evidence>
<dbReference type="SUPFAM" id="SSF50129">
    <property type="entry name" value="GroES-like"/>
    <property type="match status" value="3"/>
</dbReference>
<evidence type="ECO:0000256" key="17">
    <source>
        <dbReference type="ARBA" id="ARBA00032255"/>
    </source>
</evidence>
<evidence type="ECO:0000256" key="8">
    <source>
        <dbReference type="ARBA" id="ARBA00022501"/>
    </source>
</evidence>
<dbReference type="AlphaFoldDB" id="A0A182PV86"/>
<comment type="subcellular location">
    <subcellularLocation>
        <location evidence="1">Cytoplasm</location>
    </subcellularLocation>
</comment>
<name>A0A182PV86_9DIPT</name>
<dbReference type="GO" id="GO:0005737">
    <property type="term" value="C:cytoplasm"/>
    <property type="evidence" value="ECO:0007669"/>
    <property type="project" value="UniProtKB-SubCell"/>
</dbReference>
<dbReference type="SUPFAM" id="SSF51735">
    <property type="entry name" value="NAD(P)-binding Rossmann-fold domains"/>
    <property type="match status" value="3"/>
</dbReference>
<dbReference type="FunFam" id="3.40.50.720:FF:000121">
    <property type="entry name" value="Prostaglandin reductase 2"/>
    <property type="match status" value="3"/>
</dbReference>
<dbReference type="InterPro" id="IPR013149">
    <property type="entry name" value="ADH-like_C"/>
</dbReference>
<dbReference type="EnsemblMetazoa" id="AEPI010873-RA">
    <property type="protein sequence ID" value="AEPI010873-PA"/>
    <property type="gene ID" value="AEPI010873"/>
</dbReference>
<evidence type="ECO:0000256" key="29">
    <source>
        <dbReference type="ARBA" id="ARBA00048591"/>
    </source>
</evidence>
<dbReference type="VEuPathDB" id="VectorBase:AEPI010873"/>
<evidence type="ECO:0000256" key="31">
    <source>
        <dbReference type="ARBA" id="ARBA00049068"/>
    </source>
</evidence>
<evidence type="ECO:0000256" key="4">
    <source>
        <dbReference type="ARBA" id="ARBA00011981"/>
    </source>
</evidence>
<dbReference type="InterPro" id="IPR045010">
    <property type="entry name" value="MDR_fam"/>
</dbReference>
<evidence type="ECO:0000256" key="28">
    <source>
        <dbReference type="ARBA" id="ARBA00048387"/>
    </source>
</evidence>
<comment type="similarity">
    <text evidence="2">Belongs to the NADP-dependent oxidoreductase L4BD family.</text>
</comment>
<dbReference type="PANTHER" id="PTHR43205">
    <property type="entry name" value="PROSTAGLANDIN REDUCTASE"/>
    <property type="match status" value="1"/>
</dbReference>
<keyword evidence="15" id="KW-0379">Hydroxylation</keyword>
<evidence type="ECO:0000256" key="2">
    <source>
        <dbReference type="ARBA" id="ARBA00010460"/>
    </source>
</evidence>
<comment type="catalytic activity">
    <reaction evidence="27">
        <text>13,14-dihydro-15-oxo-PGF2alpha + NADP(+) = 15-oxoprostaglandin F2alpha + NADPH + H(+)</text>
        <dbReference type="Rhea" id="RHEA:50588"/>
        <dbReference type="ChEBI" id="CHEBI:15378"/>
        <dbReference type="ChEBI" id="CHEBI:57783"/>
        <dbReference type="ChEBI" id="CHEBI:58349"/>
        <dbReference type="ChEBI" id="CHEBI:133374"/>
        <dbReference type="ChEBI" id="CHEBI:133409"/>
    </reaction>
    <physiologicalReaction direction="right-to-left" evidence="27">
        <dbReference type="Rhea" id="RHEA:50590"/>
    </physiologicalReaction>
</comment>
<evidence type="ECO:0000256" key="16">
    <source>
        <dbReference type="ARBA" id="ARBA00031851"/>
    </source>
</evidence>
<keyword evidence="10" id="KW-0276">Fatty acid metabolism</keyword>
<dbReference type="Pfam" id="PF16884">
    <property type="entry name" value="ADH_N_2"/>
    <property type="match status" value="3"/>
</dbReference>
<evidence type="ECO:0000256" key="32">
    <source>
        <dbReference type="ARBA" id="ARBA00049070"/>
    </source>
</evidence>
<keyword evidence="7" id="KW-0963">Cytoplasm</keyword>
<keyword evidence="8" id="KW-0644">Prostaglandin metabolism</keyword>
<dbReference type="Gene3D" id="3.40.50.720">
    <property type="entry name" value="NAD(P)-binding Rossmann-like Domain"/>
    <property type="match status" value="3"/>
</dbReference>
<evidence type="ECO:0000313" key="37">
    <source>
        <dbReference type="Proteomes" id="UP000075885"/>
    </source>
</evidence>
<dbReference type="GO" id="GO:0032440">
    <property type="term" value="F:2-alkenal reductase [NAD(P)H] activity"/>
    <property type="evidence" value="ECO:0007669"/>
    <property type="project" value="UniProtKB-EC"/>
</dbReference>
<keyword evidence="12" id="KW-0007">Acetylation</keyword>
<keyword evidence="14" id="KW-0443">Lipid metabolism</keyword>
<evidence type="ECO:0000256" key="30">
    <source>
        <dbReference type="ARBA" id="ARBA00048953"/>
    </source>
</evidence>
<evidence type="ECO:0000256" key="24">
    <source>
        <dbReference type="ARBA" id="ARBA00047878"/>
    </source>
</evidence>
<dbReference type="InterPro" id="IPR014190">
    <property type="entry name" value="PTGR1"/>
</dbReference>
<evidence type="ECO:0000256" key="14">
    <source>
        <dbReference type="ARBA" id="ARBA00023098"/>
    </source>
</evidence>
<evidence type="ECO:0000256" key="12">
    <source>
        <dbReference type="ARBA" id="ARBA00022990"/>
    </source>
</evidence>
<comment type="catalytic activity">
    <reaction evidence="32">
        <text>13,14-dihydro-15-oxo-prostaglandin E1 + NADP(+) = 15-oxoprostaglandin E1 + NADPH + H(+)</text>
        <dbReference type="Rhea" id="RHEA:50584"/>
        <dbReference type="ChEBI" id="CHEBI:15378"/>
        <dbReference type="ChEBI" id="CHEBI:57401"/>
        <dbReference type="ChEBI" id="CHEBI:57783"/>
        <dbReference type="ChEBI" id="CHEBI:58349"/>
        <dbReference type="ChEBI" id="CHEBI:133408"/>
    </reaction>
    <physiologicalReaction direction="right-to-left" evidence="32">
        <dbReference type="Rhea" id="RHEA:50586"/>
    </physiologicalReaction>
</comment>
<evidence type="ECO:0000256" key="10">
    <source>
        <dbReference type="ARBA" id="ARBA00022832"/>
    </source>
</evidence>
<evidence type="ECO:0000256" key="13">
    <source>
        <dbReference type="ARBA" id="ARBA00023002"/>
    </source>
</evidence>
<evidence type="ECO:0000256" key="6">
    <source>
        <dbReference type="ARBA" id="ARBA00020651"/>
    </source>
</evidence>
<feature type="domain" description="Enoyl reductase (ER)" evidence="35">
    <location>
        <begin position="675"/>
        <end position="989"/>
    </location>
</feature>
<comment type="catalytic activity">
    <reaction evidence="33">
        <text>an n-alkanal + NADP(+) = an alk-2-enal + NADPH + H(+)</text>
        <dbReference type="Rhea" id="RHEA:13737"/>
        <dbReference type="ChEBI" id="CHEBI:12834"/>
        <dbReference type="ChEBI" id="CHEBI:13757"/>
        <dbReference type="ChEBI" id="CHEBI:15378"/>
        <dbReference type="ChEBI" id="CHEBI:57783"/>
        <dbReference type="ChEBI" id="CHEBI:58349"/>
        <dbReference type="EC" id="1.3.1.74"/>
    </reaction>
    <physiologicalReaction direction="right-to-left" evidence="33">
        <dbReference type="Rhea" id="RHEA:13739"/>
    </physiologicalReaction>
</comment>
<evidence type="ECO:0000256" key="34">
    <source>
        <dbReference type="ARBA" id="ARBA00049368"/>
    </source>
</evidence>
<dbReference type="EC" id="1.3.1.48" evidence="4"/>
<evidence type="ECO:0000259" key="35">
    <source>
        <dbReference type="SMART" id="SM00829"/>
    </source>
</evidence>
<reference evidence="36" key="2">
    <citation type="submission" date="2020-05" db="UniProtKB">
        <authorList>
            <consortium name="EnsemblMetazoa"/>
        </authorList>
    </citation>
    <scope>IDENTIFICATION</scope>
    <source>
        <strain evidence="36">Epiroticus2</strain>
    </source>
</reference>
<keyword evidence="13" id="KW-0560">Oxidoreductase</keyword>
<evidence type="ECO:0000256" key="5">
    <source>
        <dbReference type="ARBA" id="ARBA00012410"/>
    </source>
</evidence>
<comment type="catalytic activity">
    <reaction evidence="23">
        <text>leukotriene B4 + NADP(+) = 12-oxo-leukotriene B4 + NADPH + H(+)</text>
        <dbReference type="Rhea" id="RHEA:50608"/>
        <dbReference type="ChEBI" id="CHEBI:15378"/>
        <dbReference type="ChEBI" id="CHEBI:57461"/>
        <dbReference type="ChEBI" id="CHEBI:57783"/>
        <dbReference type="ChEBI" id="CHEBI:58349"/>
        <dbReference type="ChEBI" id="CHEBI:133309"/>
    </reaction>
    <physiologicalReaction direction="left-to-right" evidence="23">
        <dbReference type="Rhea" id="RHEA:50609"/>
    </physiologicalReaction>
</comment>
<dbReference type="Proteomes" id="UP000075885">
    <property type="component" value="Unassembled WGS sequence"/>
</dbReference>
<evidence type="ECO:0000256" key="20">
    <source>
        <dbReference type="ARBA" id="ARBA00047461"/>
    </source>
</evidence>
<comment type="catalytic activity">
    <reaction evidence="31">
        <text>(5S,12S)-dihydroxy-(6E,10E,12E,14Z)-eicosatetraenoate + NADP(+) = 12-oxo-(5S)-hydroxy-(6E,8E,10E,14Z)-eicosatetraenoate + NADPH + H(+)</text>
        <dbReference type="Rhea" id="RHEA:51212"/>
        <dbReference type="ChEBI" id="CHEBI:15378"/>
        <dbReference type="ChEBI" id="CHEBI:57783"/>
        <dbReference type="ChEBI" id="CHEBI:58349"/>
        <dbReference type="ChEBI" id="CHEBI:133974"/>
        <dbReference type="ChEBI" id="CHEBI:133975"/>
    </reaction>
    <physiologicalReaction direction="left-to-right" evidence="31">
        <dbReference type="Rhea" id="RHEA:51213"/>
    </physiologicalReaction>
</comment>
<dbReference type="InterPro" id="IPR020843">
    <property type="entry name" value="ER"/>
</dbReference>
<comment type="catalytic activity">
    <reaction evidence="28">
        <text>4-hydroxynonanal + NADP(+) = (E)-4-hydroxynon-2-enal + NADPH + H(+)</text>
        <dbReference type="Rhea" id="RHEA:64736"/>
        <dbReference type="ChEBI" id="CHEBI:15378"/>
        <dbReference type="ChEBI" id="CHEBI:57783"/>
        <dbReference type="ChEBI" id="CHEBI:58349"/>
        <dbReference type="ChEBI" id="CHEBI:58968"/>
        <dbReference type="ChEBI" id="CHEBI:156112"/>
    </reaction>
    <physiologicalReaction direction="right-to-left" evidence="28">
        <dbReference type="Rhea" id="RHEA:64738"/>
    </physiologicalReaction>
</comment>
<dbReference type="Gene3D" id="3.90.180.10">
    <property type="entry name" value="Medium-chain alcohol dehydrogenases, catalytic domain"/>
    <property type="match status" value="3"/>
</dbReference>
<evidence type="ECO:0000256" key="15">
    <source>
        <dbReference type="ARBA" id="ARBA00023278"/>
    </source>
</evidence>
<dbReference type="STRING" id="199890.A0A182PV86"/>
<organism evidence="36 37">
    <name type="scientific">Anopheles epiroticus</name>
    <dbReference type="NCBI Taxonomy" id="199890"/>
    <lineage>
        <taxon>Eukaryota</taxon>
        <taxon>Metazoa</taxon>
        <taxon>Ecdysozoa</taxon>
        <taxon>Arthropoda</taxon>
        <taxon>Hexapoda</taxon>
        <taxon>Insecta</taxon>
        <taxon>Pterygota</taxon>
        <taxon>Neoptera</taxon>
        <taxon>Endopterygota</taxon>
        <taxon>Diptera</taxon>
        <taxon>Nematocera</taxon>
        <taxon>Culicoidea</taxon>
        <taxon>Culicidae</taxon>
        <taxon>Anophelinae</taxon>
        <taxon>Anopheles</taxon>
    </lineage>
</organism>
<proteinExistence type="inferred from homology"/>
<keyword evidence="9" id="KW-0597">Phosphoprotein</keyword>
<comment type="catalytic activity">
    <reaction evidence="25">
        <text>dodecanal + NADP(+) = (2E)-dodecenal + NADPH + H(+)</text>
        <dbReference type="Rhea" id="RHEA:50784"/>
        <dbReference type="ChEBI" id="CHEBI:15378"/>
        <dbReference type="ChEBI" id="CHEBI:27836"/>
        <dbReference type="ChEBI" id="CHEBI:57783"/>
        <dbReference type="ChEBI" id="CHEBI:58349"/>
        <dbReference type="ChEBI" id="CHEBI:133741"/>
    </reaction>
    <physiologicalReaction direction="right-to-left" evidence="25">
        <dbReference type="Rhea" id="RHEA:50786"/>
    </physiologicalReaction>
</comment>
<sequence>MHIAKKWIYAKPFVDEPTLDNFELVEEPVPELKDGEFMIRALFLSVDPYMRIYMLANPTGSTMIGGQVGQIIESRHADFPVGAYAFAQVGWRTVSVCDPAQYETRKPYVLPPELGTSLSVSLGMGALGTVGNTAYFGLLEICNPQPGETLLVSGAAGAVGSIVGQIGKIKGCRVIGIAGSEEKCAWLRELGFDGTINYREEQIGDALRLLAPDGVDCYFDNVGGATTEAVKGQMKQYGRIAVCGTISGYNRSEPARVTDPQLTFVWKQLVQEGFSVHRWTDRWFEGVQQNLRWVQEGKLRVRETVTEGFENMPRAFIEMMKGGNVGKASLWNHIIRRRYSADATVARKWIYAKAFTGEPNAANFRLETEPLPATLQPGEFLAEAEYLSVDPYMRPYMLAYPEGSLMIGGQIARVTRSANDRFPVGATVFGQFGWRTHTVCDPARLEKDKPYVLPDFGTLPKSLGLGVLGMPGNTAYFGLQELCNPKPGETVVVSGAAGAVGSVVGQIAKIKGCRAIGIAGSEAKCAWLRQIGFDGAINYKRNEVYAELKRAAPGGVDCYFDNVGGSVTETVLKQMNVYGRIAVCGAISNYNSAVGKVTDPQRQFVFRQLRMEGFLVWRWNDRWMEGIEGNLRWIQEGRLAYEETITEGFDRMPDAFIDMLRGGNTGKAVVKRPEGEPKVTDFAIQEEELPALEAEDFLVETEYFSLDAGLRGYMELGALPVGSPVIGMTLARVIETRNEQFPVGALVCARLGWVTHAVLDQRKRKELHPYIVPHVEGQSRAVGLGPLGLSGNTAYFGLLEICKPKPGETVVVSAAAGAVGSLVGQIAKIKGCHVVGLAGTEEKCAWLRKLGFDAVVNYRASSMKYQLAAATPRGIDCYFDNVGGELAELVRERMNLYGRISVCGAVSSYNGQPASVHDPQRDFVSKQLRQEGFVVYRWLPRWMEGIGQMREWLAQGKLVHRETVYNGFDTAPASFIKMLRGDNIGKAVLKVSA</sequence>
<reference evidence="37" key="1">
    <citation type="submission" date="2013-03" db="EMBL/GenBank/DDBJ databases">
        <title>The Genome Sequence of Anopheles epiroticus epiroticus2.</title>
        <authorList>
            <consortium name="The Broad Institute Genomics Platform"/>
            <person name="Neafsey D.E."/>
            <person name="Howell P."/>
            <person name="Walker B."/>
            <person name="Young S.K."/>
            <person name="Zeng Q."/>
            <person name="Gargeya S."/>
            <person name="Fitzgerald M."/>
            <person name="Haas B."/>
            <person name="Abouelleil A."/>
            <person name="Allen A.W."/>
            <person name="Alvarado L."/>
            <person name="Arachchi H.M."/>
            <person name="Berlin A.M."/>
            <person name="Chapman S.B."/>
            <person name="Gainer-Dewar J."/>
            <person name="Goldberg J."/>
            <person name="Griggs A."/>
            <person name="Gujja S."/>
            <person name="Hansen M."/>
            <person name="Howarth C."/>
            <person name="Imamovic A."/>
            <person name="Ireland A."/>
            <person name="Larimer J."/>
            <person name="McCowan C."/>
            <person name="Murphy C."/>
            <person name="Pearson M."/>
            <person name="Poon T.W."/>
            <person name="Priest M."/>
            <person name="Roberts A."/>
            <person name="Saif S."/>
            <person name="Shea T."/>
            <person name="Sisk P."/>
            <person name="Sykes S."/>
            <person name="Wortman J."/>
            <person name="Nusbaum C."/>
            <person name="Birren B."/>
        </authorList>
    </citation>
    <scope>NUCLEOTIDE SEQUENCE [LARGE SCALE GENOMIC DNA]</scope>
    <source>
        <strain evidence="37">Epiroticus2</strain>
    </source>
</reference>
<evidence type="ECO:0000256" key="33">
    <source>
        <dbReference type="ARBA" id="ARBA00049179"/>
    </source>
</evidence>
<evidence type="ECO:0000256" key="7">
    <source>
        <dbReference type="ARBA" id="ARBA00022490"/>
    </source>
</evidence>
<dbReference type="PANTHER" id="PTHR43205:SF7">
    <property type="entry name" value="PROSTAGLANDIN REDUCTASE 1"/>
    <property type="match status" value="1"/>
</dbReference>
<evidence type="ECO:0000256" key="9">
    <source>
        <dbReference type="ARBA" id="ARBA00022553"/>
    </source>
</evidence>
<keyword evidence="11" id="KW-0521">NADP</keyword>
<dbReference type="Pfam" id="PF00107">
    <property type="entry name" value="ADH_zinc_N"/>
    <property type="match status" value="3"/>
</dbReference>
<dbReference type="InterPro" id="IPR036291">
    <property type="entry name" value="NAD(P)-bd_dom_sf"/>
</dbReference>
<evidence type="ECO:0000256" key="18">
    <source>
        <dbReference type="ARBA" id="ARBA00032297"/>
    </source>
</evidence>
<comment type="catalytic activity">
    <reaction evidence="22">
        <text>pentan-2-one + NADP(+) = (E)-pent-3-en-2-one + NADPH + H(+)</text>
        <dbReference type="Rhea" id="RHEA:50788"/>
        <dbReference type="ChEBI" id="CHEBI:15378"/>
        <dbReference type="ChEBI" id="CHEBI:16472"/>
        <dbReference type="ChEBI" id="CHEBI:57783"/>
        <dbReference type="ChEBI" id="CHEBI:58349"/>
        <dbReference type="ChEBI" id="CHEBI:145276"/>
    </reaction>
    <physiologicalReaction direction="right-to-left" evidence="22">
        <dbReference type="Rhea" id="RHEA:50790"/>
    </physiologicalReaction>
</comment>
<dbReference type="SMART" id="SM00829">
    <property type="entry name" value="PKS_ER"/>
    <property type="match status" value="1"/>
</dbReference>
<evidence type="ECO:0000256" key="27">
    <source>
        <dbReference type="ARBA" id="ARBA00048290"/>
    </source>
</evidence>
<dbReference type="GO" id="GO:0006693">
    <property type="term" value="P:prostaglandin metabolic process"/>
    <property type="evidence" value="ECO:0007669"/>
    <property type="project" value="UniProtKB-KW"/>
</dbReference>
<comment type="catalytic activity">
    <reaction evidence="26">
        <text>nonan-2-one + NADP(+) = (3E)-nonen-2-one + NADPH + H(+)</text>
        <dbReference type="Rhea" id="RHEA:50616"/>
        <dbReference type="ChEBI" id="CHEBI:15378"/>
        <dbReference type="ChEBI" id="CHEBI:57783"/>
        <dbReference type="ChEBI" id="CHEBI:58349"/>
        <dbReference type="ChEBI" id="CHEBI:77927"/>
        <dbReference type="ChEBI" id="CHEBI:133457"/>
    </reaction>
    <physiologicalReaction direction="right-to-left" evidence="26">
        <dbReference type="Rhea" id="RHEA:50618"/>
    </physiologicalReaction>
</comment>
<comment type="catalytic activity">
    <reaction evidence="29">
        <text>20-hydroxy-leukotriene B4 + NADP(+) = 12-oxo-20-hydroxy-leukotriene B4 + NADPH + H(+)</text>
        <dbReference type="Rhea" id="RHEA:51208"/>
        <dbReference type="ChEBI" id="CHEBI:15378"/>
        <dbReference type="ChEBI" id="CHEBI:57460"/>
        <dbReference type="ChEBI" id="CHEBI:57783"/>
        <dbReference type="ChEBI" id="CHEBI:58349"/>
        <dbReference type="ChEBI" id="CHEBI:133346"/>
    </reaction>
    <physiologicalReaction direction="left-to-right" evidence="29">
        <dbReference type="Rhea" id="RHEA:51209"/>
    </physiologicalReaction>
</comment>
<dbReference type="GO" id="GO:0047522">
    <property type="term" value="F:15-oxoprostaglandin 13-reductase [NAD(P)+] activity"/>
    <property type="evidence" value="ECO:0007669"/>
    <property type="project" value="UniProtKB-EC"/>
</dbReference>
<comment type="catalytic activity">
    <reaction evidence="34">
        <text>hexanal + NADP(+) = (E)-hex-2-enal + NADPH + H(+)</text>
        <dbReference type="Rhea" id="RHEA:50776"/>
        <dbReference type="ChEBI" id="CHEBI:15378"/>
        <dbReference type="ChEBI" id="CHEBI:28913"/>
        <dbReference type="ChEBI" id="CHEBI:57783"/>
        <dbReference type="ChEBI" id="CHEBI:58349"/>
        <dbReference type="ChEBI" id="CHEBI:88528"/>
    </reaction>
    <physiologicalReaction direction="right-to-left" evidence="34">
        <dbReference type="Rhea" id="RHEA:50778"/>
    </physiologicalReaction>
</comment>
<comment type="catalytic activity">
    <reaction evidence="30">
        <text>6-trans-leukotriene B4 + NADP(+) = 12-oxo-(5S)-hydroxy-(6E,8E,10E,14Z)-eicosatetraenoate + NADPH + H(+)</text>
        <dbReference type="Rhea" id="RHEA:51204"/>
        <dbReference type="ChEBI" id="CHEBI:15378"/>
        <dbReference type="ChEBI" id="CHEBI:57783"/>
        <dbReference type="ChEBI" id="CHEBI:58349"/>
        <dbReference type="ChEBI" id="CHEBI:90723"/>
        <dbReference type="ChEBI" id="CHEBI:133974"/>
    </reaction>
    <physiologicalReaction direction="left-to-right" evidence="30">
        <dbReference type="Rhea" id="RHEA:51205"/>
    </physiologicalReaction>
</comment>